<dbReference type="PANTHER" id="PTHR43053:SF3">
    <property type="entry name" value="ALPHA-GALACTOSIDASE C-RELATED"/>
    <property type="match status" value="1"/>
</dbReference>
<dbReference type="GO" id="GO:0016052">
    <property type="term" value="P:carbohydrate catabolic process"/>
    <property type="evidence" value="ECO:0007669"/>
    <property type="project" value="InterPro"/>
</dbReference>
<name>A0A1R1SC23_9ACTN</name>
<dbReference type="InterPro" id="IPR013785">
    <property type="entry name" value="Aldolase_TIM"/>
</dbReference>
<dbReference type="Gene3D" id="3.20.20.70">
    <property type="entry name" value="Aldolase class I"/>
    <property type="match status" value="1"/>
</dbReference>
<dbReference type="AlphaFoldDB" id="A0A1R1SC23"/>
<dbReference type="RefSeq" id="WP_076971386.1">
    <property type="nucleotide sequence ID" value="NZ_ASQP01000392.1"/>
</dbReference>
<evidence type="ECO:0000256" key="1">
    <source>
        <dbReference type="ARBA" id="ARBA00022801"/>
    </source>
</evidence>
<keyword evidence="4" id="KW-1185">Reference proteome</keyword>
<dbReference type="SUPFAM" id="SSF51445">
    <property type="entry name" value="(Trans)glycosidases"/>
    <property type="match status" value="1"/>
</dbReference>
<dbReference type="GO" id="GO:0004557">
    <property type="term" value="F:alpha-galactosidase activity"/>
    <property type="evidence" value="ECO:0007669"/>
    <property type="project" value="InterPro"/>
</dbReference>
<dbReference type="InterPro" id="IPR017853">
    <property type="entry name" value="GH"/>
</dbReference>
<dbReference type="Proteomes" id="UP000186168">
    <property type="component" value="Unassembled WGS sequence"/>
</dbReference>
<evidence type="ECO:0000313" key="3">
    <source>
        <dbReference type="EMBL" id="OMI35569.1"/>
    </source>
</evidence>
<dbReference type="PANTHER" id="PTHR43053">
    <property type="entry name" value="GLYCOSIDASE FAMILY 31"/>
    <property type="match status" value="1"/>
</dbReference>
<proteinExistence type="predicted"/>
<dbReference type="InterPro" id="IPR050985">
    <property type="entry name" value="Alpha-glycosidase_related"/>
</dbReference>
<comment type="caution">
    <text evidence="3">The sequence shown here is derived from an EMBL/GenBank/DDBJ whole genome shotgun (WGS) entry which is preliminary data.</text>
</comment>
<evidence type="ECO:0000313" key="4">
    <source>
        <dbReference type="Proteomes" id="UP000186168"/>
    </source>
</evidence>
<dbReference type="CDD" id="cd14791">
    <property type="entry name" value="GH36"/>
    <property type="match status" value="1"/>
</dbReference>
<dbReference type="Gene3D" id="2.70.98.60">
    <property type="entry name" value="alpha-galactosidase from lactobacil brevis"/>
    <property type="match status" value="1"/>
</dbReference>
<feature type="non-terminal residue" evidence="3">
    <location>
        <position position="707"/>
    </location>
</feature>
<dbReference type="EMBL" id="ASQP01000392">
    <property type="protein sequence ID" value="OMI35569.1"/>
    <property type="molecule type" value="Genomic_DNA"/>
</dbReference>
<keyword evidence="1" id="KW-0378">Hydrolase</keyword>
<gene>
    <name evidence="3" type="ORF">SPAR_30396</name>
</gene>
<keyword evidence="2" id="KW-0326">Glycosidase</keyword>
<dbReference type="InterPro" id="IPR002252">
    <property type="entry name" value="Glyco_hydro_36"/>
</dbReference>
<dbReference type="PRINTS" id="PR00743">
    <property type="entry name" value="GLHYDRLASE36"/>
</dbReference>
<dbReference type="Pfam" id="PF02065">
    <property type="entry name" value="Melibiase"/>
    <property type="match status" value="1"/>
</dbReference>
<accession>A0A1R1SC23</accession>
<evidence type="ECO:0000256" key="2">
    <source>
        <dbReference type="ARBA" id="ARBA00023295"/>
    </source>
</evidence>
<protein>
    <submittedName>
        <fullName evidence="3">Alpha-galactosidase</fullName>
    </submittedName>
</protein>
<organism evidence="3 4">
    <name type="scientific">Streptomyces sparsogenes DSM 40356</name>
    <dbReference type="NCBI Taxonomy" id="1331668"/>
    <lineage>
        <taxon>Bacteria</taxon>
        <taxon>Bacillati</taxon>
        <taxon>Actinomycetota</taxon>
        <taxon>Actinomycetes</taxon>
        <taxon>Kitasatosporales</taxon>
        <taxon>Streptomycetaceae</taxon>
        <taxon>Streptomyces</taxon>
    </lineage>
</organism>
<dbReference type="InterPro" id="IPR038417">
    <property type="entry name" value="Alpga-gal_N_sf"/>
</dbReference>
<reference evidence="3 4" key="1">
    <citation type="submission" date="2013-05" db="EMBL/GenBank/DDBJ databases">
        <title>Genome sequence of Streptomyces sparsogenes DSM 40356.</title>
        <authorList>
            <person name="Coyne S."/>
            <person name="Seebeck F.P."/>
        </authorList>
    </citation>
    <scope>NUCLEOTIDE SEQUENCE [LARGE SCALE GENOMIC DNA]</scope>
    <source>
        <strain evidence="3 4">DSM 40356</strain>
    </source>
</reference>
<sequence length="707" mass="76104">MRSTDELLIWTGGGVELTFGVAADRPVRLLSLRPAGTRGAPPSADADAAPLVEIQVLGQGRFPGSHRYADTTVGARLRHTGHIRSAAPDGSSELRISQRDSTSGLTATSVFRASMSSPAVRAWTEIGTVGEKLTVQAVTSVCTGAFLSDSGLGVDDFDLVHGDSDWVAENRWHRTPLRDAGLAAMDPAVHHHAPRSRFALTSRSSWSTGEHLPTGALVARDGSWALAWQIEHNGAWHWEVGERRHGAYVALLGPTDTEHQWSADVRPGHGFTSVPVSLAVAAGGLDEAIGALTVQRRTLLRSRPRKLPVIFNDYMNTLMGDPTTERLLPLIDAAADVGADVFCVDAGWYDEDGSWWDSVGEWRPSATRFPGGLGQVMDRVRERRMVPGLWLEPEVIGVRSPLAGTLPDEAFFQRGGTRVTEHGRHHLDLRHPAARAHLDEVVDRLMAEFGIGYFKFDYNIMPGPGTDLAGIAPGAGLLEHNRAYLDWLDALVDRHPGLLIENCASGAMRMDYALLSRLHLQSTSDQQNPLLYPPIAAAAPASVLPEQCGNWAYAQPEMSPEEAAFTLATGVLGRLYLSGHLNRMSPAQMALVREAVAVHREVLPFVASALPFWPQGLTGGSGGWVSIGLRSAEAPYETLLTVWRLPGAAEQVLLPVPHLRGRGLRPEMVYPAAATGWSAGWDAAGGVLRLGSAAQAPTACVVRLGPD</sequence>